<evidence type="ECO:0000256" key="6">
    <source>
        <dbReference type="ARBA" id="ARBA00022692"/>
    </source>
</evidence>
<dbReference type="Proteomes" id="UP000091820">
    <property type="component" value="Unassembled WGS sequence"/>
</dbReference>
<keyword evidence="4" id="KW-1003">Cell membrane</keyword>
<reference evidence="16" key="1">
    <citation type="submission" date="2014-03" db="EMBL/GenBank/DDBJ databases">
        <authorList>
            <person name="Aksoy S."/>
            <person name="Warren W."/>
            <person name="Wilson R.K."/>
        </authorList>
    </citation>
    <scope>NUCLEOTIDE SEQUENCE [LARGE SCALE GENOMIC DNA]</scope>
    <source>
        <strain evidence="16">IAEA</strain>
    </source>
</reference>
<dbReference type="EnsemblMetazoa" id="GBRI014462-RA">
    <property type="protein sequence ID" value="GBRI014462-PA"/>
    <property type="gene ID" value="GBRI014462"/>
</dbReference>
<organism evidence="15 16">
    <name type="scientific">Glossina brevipalpis</name>
    <dbReference type="NCBI Taxonomy" id="37001"/>
    <lineage>
        <taxon>Eukaryota</taxon>
        <taxon>Metazoa</taxon>
        <taxon>Ecdysozoa</taxon>
        <taxon>Arthropoda</taxon>
        <taxon>Hexapoda</taxon>
        <taxon>Insecta</taxon>
        <taxon>Pterygota</taxon>
        <taxon>Neoptera</taxon>
        <taxon>Endopterygota</taxon>
        <taxon>Diptera</taxon>
        <taxon>Brachycera</taxon>
        <taxon>Muscomorpha</taxon>
        <taxon>Hippoboscoidea</taxon>
        <taxon>Glossinidae</taxon>
        <taxon>Glossina</taxon>
    </lineage>
</organism>
<dbReference type="InterPro" id="IPR039972">
    <property type="entry name" value="Sarcoglycan_gamma/delta/zeta"/>
</dbReference>
<dbReference type="PANTHER" id="PTHR12939:SF10">
    <property type="entry name" value="EG:4F1.1 PROTEIN"/>
    <property type="match status" value="1"/>
</dbReference>
<protein>
    <recommendedName>
        <fullName evidence="17">Delta-sarcoglycan</fullName>
    </recommendedName>
</protein>
<evidence type="ECO:0000313" key="16">
    <source>
        <dbReference type="Proteomes" id="UP000091820"/>
    </source>
</evidence>
<keyword evidence="9 14" id="KW-0472">Membrane</keyword>
<evidence type="ECO:0000256" key="7">
    <source>
        <dbReference type="ARBA" id="ARBA00022968"/>
    </source>
</evidence>
<keyword evidence="11" id="KW-0325">Glycoprotein</keyword>
<evidence type="ECO:0000256" key="2">
    <source>
        <dbReference type="ARBA" id="ARBA00004274"/>
    </source>
</evidence>
<comment type="similarity">
    <text evidence="3">Belongs to the sarcoglycan beta/delta/gamma/zeta family.</text>
</comment>
<feature type="transmembrane region" description="Helical" evidence="14">
    <location>
        <begin position="346"/>
        <end position="368"/>
    </location>
</feature>
<dbReference type="PANTHER" id="PTHR12939">
    <property type="entry name" value="SARCOGLYCAN"/>
    <property type="match status" value="1"/>
</dbReference>
<comment type="subcellular location">
    <subcellularLocation>
        <location evidence="2">Cell membrane</location>
        <location evidence="2">Sarcolemma</location>
        <topology evidence="2">Single-pass type II membrane protein</topology>
    </subcellularLocation>
    <subcellularLocation>
        <location evidence="1">Cytoplasm</location>
        <location evidence="1">Cytoskeleton</location>
    </subcellularLocation>
</comment>
<keyword evidence="8 14" id="KW-1133">Transmembrane helix</keyword>
<evidence type="ECO:0000256" key="12">
    <source>
        <dbReference type="ARBA" id="ARBA00023212"/>
    </source>
</evidence>
<evidence type="ECO:0008006" key="17">
    <source>
        <dbReference type="Google" id="ProtNLM"/>
    </source>
</evidence>
<dbReference type="VEuPathDB" id="VectorBase:GBRI014462"/>
<evidence type="ECO:0000256" key="14">
    <source>
        <dbReference type="SAM" id="Phobius"/>
    </source>
</evidence>
<keyword evidence="7" id="KW-0735">Signal-anchor</keyword>
<feature type="region of interest" description="Disordered" evidence="13">
    <location>
        <begin position="281"/>
        <end position="314"/>
    </location>
</feature>
<sequence>MNSTSSLMNDDRFLLSSGCLDEYDVNADANVNDFEGMQSKQFQIDSHGRNYTQNDKRKCFVTAVTTTATAATIIKRDDLNIVTQPQQQSFVFTTPTSTFKRKKQQQLLKEEQKLHKSCTTTTTTTTQTITTTLTNDSTIDAKERTNDYSFNSSSGNNDTLRHNNKSKKRLEYEHKKSQVDPAVHEQALQSSNETKTMINSSTGVIITDTVAHASPSLIGSGSVTTGCSNSNNNGTTRSCKTRTLPSGITPPVVSAVTSTKRNYNNLADGVDLVDDTKPDFLTKVNKKNNNNSSYKERRLRRHKKMGASSSGGDGDCTTTVKGLSNSSIVDDIEMHFGLTGWRKKCLYILLLLLMLLIITNLVLTLWILKVMEFSTEGMGQLKIVPGGIQLNGQTLIMDMLRASTIRSRHGQPISIESSRNFSINTRDMNGMLENHLFLGHDKLECLTKGFRINDTAGRNLFSVNRNEVTIGAHALRIDGEGGAIFRESIQTPHLRAEPGRELRLESPTRELEITAAKDINLQSRAGGIELTALEDVKLSTIDGSLHFESSKIFMPNLRTAQLPLTGTAQNHEHLHRVFQLCACSNGKLFLAAPHSICAGDDSSVCR</sequence>
<dbReference type="GO" id="GO:0016012">
    <property type="term" value="C:sarcoglycan complex"/>
    <property type="evidence" value="ECO:0007669"/>
    <property type="project" value="InterPro"/>
</dbReference>
<evidence type="ECO:0000256" key="5">
    <source>
        <dbReference type="ARBA" id="ARBA00022490"/>
    </source>
</evidence>
<evidence type="ECO:0000313" key="15">
    <source>
        <dbReference type="EnsemblMetazoa" id="GBRI014462-PA"/>
    </source>
</evidence>
<evidence type="ECO:0000256" key="3">
    <source>
        <dbReference type="ARBA" id="ARBA00007574"/>
    </source>
</evidence>
<dbReference type="GO" id="GO:0042383">
    <property type="term" value="C:sarcolemma"/>
    <property type="evidence" value="ECO:0007669"/>
    <property type="project" value="UniProtKB-SubCell"/>
</dbReference>
<dbReference type="InterPro" id="IPR006875">
    <property type="entry name" value="Sarcoglycan"/>
</dbReference>
<dbReference type="Pfam" id="PF04790">
    <property type="entry name" value="Sarcoglycan_1"/>
    <property type="match status" value="1"/>
</dbReference>
<evidence type="ECO:0000256" key="4">
    <source>
        <dbReference type="ARBA" id="ARBA00022475"/>
    </source>
</evidence>
<evidence type="ECO:0000256" key="13">
    <source>
        <dbReference type="SAM" id="MobiDB-lite"/>
    </source>
</evidence>
<evidence type="ECO:0000256" key="11">
    <source>
        <dbReference type="ARBA" id="ARBA00023180"/>
    </source>
</evidence>
<keyword evidence="12" id="KW-0206">Cytoskeleton</keyword>
<dbReference type="GO" id="GO:0005856">
    <property type="term" value="C:cytoskeleton"/>
    <property type="evidence" value="ECO:0007669"/>
    <property type="project" value="UniProtKB-SubCell"/>
</dbReference>
<keyword evidence="6 14" id="KW-0812">Transmembrane</keyword>
<name>A0A1A9WCH3_9MUSC</name>
<proteinExistence type="inferred from homology"/>
<keyword evidence="10" id="KW-1015">Disulfide bond</keyword>
<accession>A0A1A9WCH3</accession>
<dbReference type="GO" id="GO:0060047">
    <property type="term" value="P:heart contraction"/>
    <property type="evidence" value="ECO:0007669"/>
    <property type="project" value="TreeGrafter"/>
</dbReference>
<keyword evidence="5" id="KW-0963">Cytoplasm</keyword>
<reference evidence="15" key="2">
    <citation type="submission" date="2020-05" db="UniProtKB">
        <authorList>
            <consortium name="EnsemblMetazoa"/>
        </authorList>
    </citation>
    <scope>IDENTIFICATION</scope>
    <source>
        <strain evidence="15">IAEA</strain>
    </source>
</reference>
<evidence type="ECO:0000256" key="9">
    <source>
        <dbReference type="ARBA" id="ARBA00023136"/>
    </source>
</evidence>
<dbReference type="AlphaFoldDB" id="A0A1A9WCH3"/>
<dbReference type="STRING" id="37001.A0A1A9WCH3"/>
<evidence type="ECO:0000256" key="10">
    <source>
        <dbReference type="ARBA" id="ARBA00023157"/>
    </source>
</evidence>
<evidence type="ECO:0000256" key="8">
    <source>
        <dbReference type="ARBA" id="ARBA00022989"/>
    </source>
</evidence>
<evidence type="ECO:0000256" key="1">
    <source>
        <dbReference type="ARBA" id="ARBA00004245"/>
    </source>
</evidence>
<keyword evidence="16" id="KW-1185">Reference proteome</keyword>